<sequence length="174" mass="19788">MGAGADASTASPSAAQTRGPNYASLSGPYDLKKYCGPFDATEVSLISDIAENQARIKKMFSKFDNLRRQVFAQKMMIMKIGQKNEALYQASRGEFGSAETRLEIHRGALSQLKNKLKKLREKSLDMTEKDKTWKKRLTRHLFGSQENDGIPLETVFGYDECFNYFHSRFFHTVQ</sequence>
<evidence type="ECO:0008006" key="5">
    <source>
        <dbReference type="Google" id="ProtNLM"/>
    </source>
</evidence>
<keyword evidence="1" id="KW-0175">Coiled coil</keyword>
<evidence type="ECO:0000256" key="1">
    <source>
        <dbReference type="SAM" id="Coils"/>
    </source>
</evidence>
<reference evidence="3 4" key="1">
    <citation type="submission" date="2006-10" db="EMBL/GenBank/DDBJ databases">
        <title>The Genome Sequence of Batrachochytrium dendrobatidis JEL423.</title>
        <authorList>
            <consortium name="The Broad Institute Genome Sequencing Platform"/>
            <person name="Birren B."/>
            <person name="Lander E."/>
            <person name="Galagan J."/>
            <person name="Cuomo C."/>
            <person name="Devon K."/>
            <person name="Jaffe D."/>
            <person name="Butler J."/>
            <person name="Alvarez P."/>
            <person name="Gnerre S."/>
            <person name="Grabherr M."/>
            <person name="Kleber M."/>
            <person name="Mauceli E."/>
            <person name="Brockman W."/>
            <person name="Young S."/>
            <person name="LaButti K."/>
            <person name="Sykes S."/>
            <person name="DeCaprio D."/>
            <person name="Crawford M."/>
            <person name="Koehrsen M."/>
            <person name="Engels R."/>
            <person name="Montgomery P."/>
            <person name="Pearson M."/>
            <person name="Howarth C."/>
            <person name="Larson L."/>
            <person name="White J."/>
            <person name="O'Leary S."/>
            <person name="Kodira C."/>
            <person name="Zeng Q."/>
            <person name="Yandava C."/>
            <person name="Alvarado L."/>
            <person name="Longcore J."/>
            <person name="James T."/>
        </authorList>
    </citation>
    <scope>NUCLEOTIDE SEQUENCE [LARGE SCALE GENOMIC DNA]</scope>
    <source>
        <strain evidence="3 4">JEL423</strain>
    </source>
</reference>
<feature type="coiled-coil region" evidence="1">
    <location>
        <begin position="102"/>
        <end position="129"/>
    </location>
</feature>
<proteinExistence type="predicted"/>
<dbReference type="AlphaFoldDB" id="A0A177WJ44"/>
<evidence type="ECO:0000313" key="4">
    <source>
        <dbReference type="Proteomes" id="UP000077115"/>
    </source>
</evidence>
<dbReference type="EMBL" id="DS022303">
    <property type="protein sequence ID" value="OAJ39371.1"/>
    <property type="molecule type" value="Genomic_DNA"/>
</dbReference>
<organism evidence="3 4">
    <name type="scientific">Batrachochytrium dendrobatidis (strain JEL423)</name>
    <dbReference type="NCBI Taxonomy" id="403673"/>
    <lineage>
        <taxon>Eukaryota</taxon>
        <taxon>Fungi</taxon>
        <taxon>Fungi incertae sedis</taxon>
        <taxon>Chytridiomycota</taxon>
        <taxon>Chytridiomycota incertae sedis</taxon>
        <taxon>Chytridiomycetes</taxon>
        <taxon>Rhizophydiales</taxon>
        <taxon>Rhizophydiales incertae sedis</taxon>
        <taxon>Batrachochytrium</taxon>
    </lineage>
</organism>
<evidence type="ECO:0000256" key="2">
    <source>
        <dbReference type="SAM" id="MobiDB-lite"/>
    </source>
</evidence>
<dbReference type="VEuPathDB" id="FungiDB:BDEG_23224"/>
<feature type="region of interest" description="Disordered" evidence="2">
    <location>
        <begin position="1"/>
        <end position="21"/>
    </location>
</feature>
<evidence type="ECO:0000313" key="3">
    <source>
        <dbReference type="EMBL" id="OAJ39371.1"/>
    </source>
</evidence>
<protein>
    <recommendedName>
        <fullName evidence="5">SPX domain-containing protein</fullName>
    </recommendedName>
</protein>
<accession>A0A177WJ44</accession>
<gene>
    <name evidence="3" type="ORF">BDEG_23224</name>
</gene>
<dbReference type="Proteomes" id="UP000077115">
    <property type="component" value="Unassembled WGS sequence"/>
</dbReference>
<name>A0A177WJ44_BATDL</name>
<reference evidence="3 4" key="2">
    <citation type="submission" date="2016-05" db="EMBL/GenBank/DDBJ databases">
        <title>Lineage-specific infection strategies underlie the spectrum of fungal disease in amphibians.</title>
        <authorList>
            <person name="Cuomo C.A."/>
            <person name="Farrer R.A."/>
            <person name="James T."/>
            <person name="Longcore J."/>
            <person name="Birren B."/>
        </authorList>
    </citation>
    <scope>NUCLEOTIDE SEQUENCE [LARGE SCALE GENOMIC DNA]</scope>
    <source>
        <strain evidence="3 4">JEL423</strain>
    </source>
</reference>
<feature type="compositionally biased region" description="Polar residues" evidence="2">
    <location>
        <begin position="8"/>
        <end position="19"/>
    </location>
</feature>